<sequence>MNSYRFISGCKVILFLSITYRNSLFLYLKRNYSLIFIKWLTIVIGKFYVSLQVIICYITFVMTETDNNLYDKKLRLTIRFSRNSMALAVGDPQENGTLVYEPYDMNMGISIAANLREAFKVSELLQSGYKRLLATIDTPVMLMPTDDFGTQDIETLYHHTFKRQGNEEILSSILPDLNAVAVFAINKDLKLVIDDHFKDIRLQPLMQSVWTHLYRRSYAGPRRKLYAYFHDKRMEVFSFQQNRFRFSNSYEVTNEHDALYFLLYIWKLTGMDTEKDELYLVGDLPYQEWLLKKAKEHLKFCRVLDQEVYFNNSQLAKRTEIPYDMKTIYLE</sequence>
<feature type="transmembrane region" description="Helical" evidence="1">
    <location>
        <begin position="39"/>
        <end position="60"/>
    </location>
</feature>
<accession>A0AA94LKQ0</accession>
<protein>
    <recommendedName>
        <fullName evidence="4">DUF3822 domain-containing protein</fullName>
    </recommendedName>
</protein>
<evidence type="ECO:0000313" key="2">
    <source>
        <dbReference type="EMBL" id="SNR92041.1"/>
    </source>
</evidence>
<dbReference type="Gene3D" id="3.30.420.260">
    <property type="match status" value="1"/>
</dbReference>
<keyword evidence="1" id="KW-1133">Transmembrane helix</keyword>
<dbReference type="Proteomes" id="UP000198427">
    <property type="component" value="Unassembled WGS sequence"/>
</dbReference>
<dbReference type="Gene3D" id="3.30.420.250">
    <property type="match status" value="1"/>
</dbReference>
<name>A0AA94LKQ0_9BACT</name>
<dbReference type="EMBL" id="FZNZ01000019">
    <property type="protein sequence ID" value="SNR92041.1"/>
    <property type="molecule type" value="Genomic_DNA"/>
</dbReference>
<proteinExistence type="predicted"/>
<dbReference type="CDD" id="cd24013">
    <property type="entry name" value="ASKHA_ATPase_BT3980-like"/>
    <property type="match status" value="1"/>
</dbReference>
<feature type="transmembrane region" description="Helical" evidence="1">
    <location>
        <begin position="6"/>
        <end position="27"/>
    </location>
</feature>
<evidence type="ECO:0008006" key="4">
    <source>
        <dbReference type="Google" id="ProtNLM"/>
    </source>
</evidence>
<dbReference type="InterPro" id="IPR024213">
    <property type="entry name" value="DUF3822"/>
</dbReference>
<dbReference type="Pfam" id="PF12864">
    <property type="entry name" value="DUF3822"/>
    <property type="match status" value="1"/>
</dbReference>
<gene>
    <name evidence="2" type="ORF">SAMN06265364_11940</name>
</gene>
<keyword evidence="1" id="KW-0812">Transmembrane</keyword>
<evidence type="ECO:0000313" key="3">
    <source>
        <dbReference type="Proteomes" id="UP000198427"/>
    </source>
</evidence>
<comment type="caution">
    <text evidence="2">The sequence shown here is derived from an EMBL/GenBank/DDBJ whole genome shotgun (WGS) entry which is preliminary data.</text>
</comment>
<evidence type="ECO:0000256" key="1">
    <source>
        <dbReference type="SAM" id="Phobius"/>
    </source>
</evidence>
<organism evidence="2 3">
    <name type="scientific">Prevotella jejuni</name>
    <dbReference type="NCBI Taxonomy" id="1177574"/>
    <lineage>
        <taxon>Bacteria</taxon>
        <taxon>Pseudomonadati</taxon>
        <taxon>Bacteroidota</taxon>
        <taxon>Bacteroidia</taxon>
        <taxon>Bacteroidales</taxon>
        <taxon>Prevotellaceae</taxon>
        <taxon>Prevotella</taxon>
    </lineage>
</organism>
<dbReference type="AlphaFoldDB" id="A0AA94LKQ0"/>
<keyword evidence="3" id="KW-1185">Reference proteome</keyword>
<reference evidence="2 3" key="1">
    <citation type="submission" date="2017-06" db="EMBL/GenBank/DDBJ databases">
        <authorList>
            <person name="Varghese N."/>
            <person name="Submissions S."/>
        </authorList>
    </citation>
    <scope>NUCLEOTIDE SEQUENCE [LARGE SCALE GENOMIC DNA]</scope>
    <source>
        <strain evidence="2 3">DSM 26989</strain>
    </source>
</reference>
<keyword evidence="1" id="KW-0472">Membrane</keyword>